<dbReference type="InterPro" id="IPR036047">
    <property type="entry name" value="F-box-like_dom_sf"/>
</dbReference>
<dbReference type="InterPro" id="IPR001810">
    <property type="entry name" value="F-box_dom"/>
</dbReference>
<evidence type="ECO:0000259" key="1">
    <source>
        <dbReference type="Pfam" id="PF12937"/>
    </source>
</evidence>
<comment type="caution">
    <text evidence="2">The sequence shown here is derived from an EMBL/GenBank/DDBJ whole genome shotgun (WGS) entry which is preliminary data.</text>
</comment>
<keyword evidence="3" id="KW-1185">Reference proteome</keyword>
<dbReference type="Pfam" id="PF12937">
    <property type="entry name" value="F-box-like"/>
    <property type="match status" value="1"/>
</dbReference>
<dbReference type="Gene3D" id="1.20.1280.50">
    <property type="match status" value="1"/>
</dbReference>
<sequence>MDPASHAVFLDFVLKSFGNSNSSWEQEFAAWAEQQIALLVSVAQQKRALNAALPISRLPPEILVEIFIHCQDDRVCRSGSFRASWLSVTWVCHHWRKLALGTPLLWSKVYISRSHKFRDPEAFPTYLARSKQVPLEIDINLDKQDTLFSDLENFCFPKLCRARSLSLSLPYDMHQGFFSHIPPSAPLLTSLSLSVQEDPSIRYGRIAPTPLEYRWVTPSLKKLLIGQYPINWTRTTLPNTLTFLCVCSDRPASVDSCSVADMVRIVGAMPCLEYLKLEEILAPIHDGIHEASTSVALPHLQYAYISSHIHSCLHFLHHFTYPPSADLELFTDFDNMLDISLLVTPLRAIVQRADREPALTVVVSPTEMCLFAPETSSPGSPSTSQTRFLSLRVQGPYFSDDEVLCNILSKLSLHDVSDLRLQGNICHKDERDGWIQWLRRMPNIKSLVIEFSEHARDPISSDFLTLLEPLDPSVRSAHMPHGPDPVVDGTGPPARSGSDSCLMPLLRTLSVEGIEFREGVSGNEEIWDEDSAVLERLHVVLKWRNIVGYGLETVIIDNCSGLDGEDLEPLRSIVTVEWDGSQEICPW</sequence>
<dbReference type="OrthoDB" id="2884925at2759"/>
<dbReference type="PANTHER" id="PTHR38926">
    <property type="entry name" value="F-BOX DOMAIN CONTAINING PROTEIN, EXPRESSED"/>
    <property type="match status" value="1"/>
</dbReference>
<organism evidence="2 3">
    <name type="scientific">Cristinia sonorae</name>
    <dbReference type="NCBI Taxonomy" id="1940300"/>
    <lineage>
        <taxon>Eukaryota</taxon>
        <taxon>Fungi</taxon>
        <taxon>Dikarya</taxon>
        <taxon>Basidiomycota</taxon>
        <taxon>Agaricomycotina</taxon>
        <taxon>Agaricomycetes</taxon>
        <taxon>Agaricomycetidae</taxon>
        <taxon>Agaricales</taxon>
        <taxon>Pleurotineae</taxon>
        <taxon>Stephanosporaceae</taxon>
        <taxon>Cristinia</taxon>
    </lineage>
</organism>
<dbReference type="PANTHER" id="PTHR38926:SF5">
    <property type="entry name" value="F-BOX AND LEUCINE-RICH REPEAT PROTEIN 6"/>
    <property type="match status" value="1"/>
</dbReference>
<dbReference type="SUPFAM" id="SSF81383">
    <property type="entry name" value="F-box domain"/>
    <property type="match status" value="1"/>
</dbReference>
<gene>
    <name evidence="2" type="ORF">BXZ70DRAFT_690340</name>
</gene>
<dbReference type="EMBL" id="JAEVFJ010000060">
    <property type="protein sequence ID" value="KAH8078075.1"/>
    <property type="molecule type" value="Genomic_DNA"/>
</dbReference>
<reference evidence="2" key="1">
    <citation type="journal article" date="2021" name="New Phytol.">
        <title>Evolutionary innovations through gain and loss of genes in the ectomycorrhizal Boletales.</title>
        <authorList>
            <person name="Wu G."/>
            <person name="Miyauchi S."/>
            <person name="Morin E."/>
            <person name="Kuo A."/>
            <person name="Drula E."/>
            <person name="Varga T."/>
            <person name="Kohler A."/>
            <person name="Feng B."/>
            <person name="Cao Y."/>
            <person name="Lipzen A."/>
            <person name="Daum C."/>
            <person name="Hundley H."/>
            <person name="Pangilinan J."/>
            <person name="Johnson J."/>
            <person name="Barry K."/>
            <person name="LaButti K."/>
            <person name="Ng V."/>
            <person name="Ahrendt S."/>
            <person name="Min B."/>
            <person name="Choi I.G."/>
            <person name="Park H."/>
            <person name="Plett J.M."/>
            <person name="Magnuson J."/>
            <person name="Spatafora J.W."/>
            <person name="Nagy L.G."/>
            <person name="Henrissat B."/>
            <person name="Grigoriev I.V."/>
            <person name="Yang Z.L."/>
            <person name="Xu J."/>
            <person name="Martin F.M."/>
        </authorList>
    </citation>
    <scope>NUCLEOTIDE SEQUENCE</scope>
    <source>
        <strain evidence="2">KKN 215</strain>
    </source>
</reference>
<name>A0A8K0UDJ1_9AGAR</name>
<evidence type="ECO:0000313" key="2">
    <source>
        <dbReference type="EMBL" id="KAH8078075.1"/>
    </source>
</evidence>
<feature type="domain" description="F-box" evidence="1">
    <location>
        <begin position="55"/>
        <end position="111"/>
    </location>
</feature>
<accession>A0A8K0UDJ1</accession>
<dbReference type="Proteomes" id="UP000813824">
    <property type="component" value="Unassembled WGS sequence"/>
</dbReference>
<dbReference type="AlphaFoldDB" id="A0A8K0UDJ1"/>
<evidence type="ECO:0000313" key="3">
    <source>
        <dbReference type="Proteomes" id="UP000813824"/>
    </source>
</evidence>
<protein>
    <recommendedName>
        <fullName evidence="1">F-box domain-containing protein</fullName>
    </recommendedName>
</protein>
<proteinExistence type="predicted"/>